<keyword evidence="5" id="KW-0235">DNA replication</keyword>
<dbReference type="SUPFAM" id="SSF48019">
    <property type="entry name" value="post-AAA+ oligomerization domain-like"/>
    <property type="match status" value="1"/>
</dbReference>
<evidence type="ECO:0000256" key="3">
    <source>
        <dbReference type="ARBA" id="ARBA00022679"/>
    </source>
</evidence>
<dbReference type="InterPro" id="IPR027417">
    <property type="entry name" value="P-loop_NTPase"/>
</dbReference>
<accession>A0A109UL60</accession>
<dbReference type="PANTHER" id="PTHR34388">
    <property type="entry name" value="DNA POLYMERASE III SUBUNIT DELTA"/>
    <property type="match status" value="1"/>
</dbReference>
<evidence type="ECO:0000256" key="1">
    <source>
        <dbReference type="ARBA" id="ARBA00012417"/>
    </source>
</evidence>
<dbReference type="PATRIC" id="fig|507626.3.peg.934"/>
<proteinExistence type="inferred from homology"/>
<dbReference type="KEGG" id="hco:LOKO_00945"/>
<evidence type="ECO:0000256" key="6">
    <source>
        <dbReference type="ARBA" id="ARBA00022932"/>
    </source>
</evidence>
<feature type="domain" description="DNA polymerase III delta N-terminal" evidence="10">
    <location>
        <begin position="40"/>
        <end position="151"/>
    </location>
</feature>
<evidence type="ECO:0000313" key="13">
    <source>
        <dbReference type="Proteomes" id="UP000063387"/>
    </source>
</evidence>
<dbReference type="NCBIfam" id="TIGR01128">
    <property type="entry name" value="holA"/>
    <property type="match status" value="1"/>
</dbReference>
<dbReference type="Pfam" id="PF06144">
    <property type="entry name" value="DNA_pol3_delta"/>
    <property type="match status" value="1"/>
</dbReference>
<keyword evidence="3 12" id="KW-0808">Transferase</keyword>
<dbReference type="Gene3D" id="3.40.50.300">
    <property type="entry name" value="P-loop containing nucleotide triphosphate hydrolases"/>
    <property type="match status" value="1"/>
</dbReference>
<dbReference type="Pfam" id="PF14840">
    <property type="entry name" value="DNA_pol3_delt_C"/>
    <property type="match status" value="1"/>
</dbReference>
<evidence type="ECO:0000256" key="8">
    <source>
        <dbReference type="ARBA" id="ARBA00049244"/>
    </source>
</evidence>
<protein>
    <recommendedName>
        <fullName evidence="2 9">DNA polymerase III subunit delta</fullName>
        <ecNumber evidence="1 9">2.7.7.7</ecNumber>
    </recommendedName>
</protein>
<dbReference type="EMBL" id="CP014226">
    <property type="protein sequence ID" value="AMD00022.1"/>
    <property type="molecule type" value="Genomic_DNA"/>
</dbReference>
<evidence type="ECO:0000259" key="10">
    <source>
        <dbReference type="Pfam" id="PF06144"/>
    </source>
</evidence>
<dbReference type="Gene3D" id="1.20.272.10">
    <property type="match status" value="1"/>
</dbReference>
<dbReference type="InterPro" id="IPR010372">
    <property type="entry name" value="DNA_pol3_delta_N"/>
</dbReference>
<dbReference type="InterPro" id="IPR008921">
    <property type="entry name" value="DNA_pol3_clamp-load_cplx_C"/>
</dbReference>
<evidence type="ECO:0000256" key="5">
    <source>
        <dbReference type="ARBA" id="ARBA00022705"/>
    </source>
</evidence>
<evidence type="ECO:0000259" key="11">
    <source>
        <dbReference type="Pfam" id="PF14840"/>
    </source>
</evidence>
<organism evidence="12 13">
    <name type="scientific">Halomonas chromatireducens</name>
    <dbReference type="NCBI Taxonomy" id="507626"/>
    <lineage>
        <taxon>Bacteria</taxon>
        <taxon>Pseudomonadati</taxon>
        <taxon>Pseudomonadota</taxon>
        <taxon>Gammaproteobacteria</taxon>
        <taxon>Oceanospirillales</taxon>
        <taxon>Halomonadaceae</taxon>
        <taxon>Halomonas</taxon>
    </lineage>
</organism>
<dbReference type="InterPro" id="IPR032780">
    <property type="entry name" value="DNA_pol3_delt_C"/>
</dbReference>
<dbReference type="STRING" id="507626.LOKO_00945"/>
<evidence type="ECO:0000256" key="7">
    <source>
        <dbReference type="ARBA" id="ARBA00034754"/>
    </source>
</evidence>
<dbReference type="GO" id="GO:0003887">
    <property type="term" value="F:DNA-directed DNA polymerase activity"/>
    <property type="evidence" value="ECO:0007669"/>
    <property type="project" value="UniProtKB-UniRule"/>
</dbReference>
<feature type="domain" description="DNA polymerase III subunit delta C-terminal" evidence="11">
    <location>
        <begin position="234"/>
        <end position="355"/>
    </location>
</feature>
<dbReference type="GO" id="GO:0009360">
    <property type="term" value="C:DNA polymerase III complex"/>
    <property type="evidence" value="ECO:0007669"/>
    <property type="project" value="UniProtKB-UniRule"/>
</dbReference>
<gene>
    <name evidence="12" type="primary">holA</name>
    <name evidence="12" type="ORF">LOKO_00945</name>
</gene>
<dbReference type="PANTHER" id="PTHR34388:SF1">
    <property type="entry name" value="DNA POLYMERASE III SUBUNIT DELTA"/>
    <property type="match status" value="1"/>
</dbReference>
<evidence type="ECO:0000313" key="12">
    <source>
        <dbReference type="EMBL" id="AMD00022.1"/>
    </source>
</evidence>
<dbReference type="CDD" id="cd18138">
    <property type="entry name" value="HLD_clamp_pol_III_delta"/>
    <property type="match status" value="1"/>
</dbReference>
<evidence type="ECO:0000256" key="4">
    <source>
        <dbReference type="ARBA" id="ARBA00022695"/>
    </source>
</evidence>
<dbReference type="EC" id="2.7.7.7" evidence="1 9"/>
<name>A0A109UL60_9GAMM</name>
<comment type="similarity">
    <text evidence="7">Belongs to the DNA polymerase HolA subunit family.</text>
</comment>
<dbReference type="SUPFAM" id="SSF52540">
    <property type="entry name" value="P-loop containing nucleoside triphosphate hydrolases"/>
    <property type="match status" value="1"/>
</dbReference>
<evidence type="ECO:0000256" key="9">
    <source>
        <dbReference type="NCBIfam" id="TIGR01128"/>
    </source>
</evidence>
<dbReference type="Gene3D" id="1.10.8.60">
    <property type="match status" value="1"/>
</dbReference>
<keyword evidence="13" id="KW-1185">Reference proteome</keyword>
<dbReference type="Proteomes" id="UP000063387">
    <property type="component" value="Chromosome"/>
</dbReference>
<comment type="catalytic activity">
    <reaction evidence="8">
        <text>DNA(n) + a 2'-deoxyribonucleoside 5'-triphosphate = DNA(n+1) + diphosphate</text>
        <dbReference type="Rhea" id="RHEA:22508"/>
        <dbReference type="Rhea" id="RHEA-COMP:17339"/>
        <dbReference type="Rhea" id="RHEA-COMP:17340"/>
        <dbReference type="ChEBI" id="CHEBI:33019"/>
        <dbReference type="ChEBI" id="CHEBI:61560"/>
        <dbReference type="ChEBI" id="CHEBI:173112"/>
        <dbReference type="EC" id="2.7.7.7"/>
    </reaction>
</comment>
<dbReference type="GO" id="GO:0003677">
    <property type="term" value="F:DNA binding"/>
    <property type="evidence" value="ECO:0007669"/>
    <property type="project" value="InterPro"/>
</dbReference>
<keyword evidence="4 12" id="KW-0548">Nucleotidyltransferase</keyword>
<sequence>MLPAGCWTSCVLWNDEKTMKVFADKLADALAKKLPPVVIVAGEEPLQHMEACDAVRAAARSRGIEERDILNVEANFAWGRLRETAASLSLFASSKLIELRLGSSSLGQEGAKALKEHAGELQGSDDVLLIAMGKLDYRQQKSAWFQALDKVGLFVPVWPVDPSRLGYWLRDRAERYQLSLELDAARMLGERTEGNLLAADQELQKLSLLLPKGTRIGPTEITGGVENSARYDVFTLMDACLKGERERVSRIIRGLRGEGVEPPIVLWALTRELRTLLSLHQHLYQGQSFEHACKAQKPAIFDKRRPAYQQAIARLPMKRLHKLLLLAQRLDLAIKGASPLPLWNGLHDLALTLAGGRGLLAELPSSYRVG</sequence>
<reference evidence="12 13" key="1">
    <citation type="journal article" date="2016" name="Genome Announc.">
        <title>Draft Genome Sequence of 'Halomonas chromatireducens' Strain AGD 8-3, a Haloalkaliphilic Chromate- and Selenite-Reducing Gammaproteobacterium.</title>
        <authorList>
            <person name="Sharko F.S."/>
            <person name="Shapovalova A.A."/>
            <person name="Tsygankova S.V."/>
            <person name="Komova A.V."/>
            <person name="Boulygina E.S."/>
            <person name="Teslyuk A.B."/>
            <person name="Gotovtsev P.M."/>
            <person name="Namsaraev Z.B."/>
            <person name="Khijniak T.V."/>
            <person name="Nedoluzhko A.V."/>
            <person name="Vasilov R.G."/>
        </authorList>
    </citation>
    <scope>NUCLEOTIDE SEQUENCE [LARGE SCALE GENOMIC DNA]</scope>
    <source>
        <strain evidence="12 13">AGD 8-3</strain>
    </source>
</reference>
<keyword evidence="6" id="KW-0239">DNA-directed DNA polymerase</keyword>
<dbReference type="GO" id="GO:0006261">
    <property type="term" value="P:DNA-templated DNA replication"/>
    <property type="evidence" value="ECO:0007669"/>
    <property type="project" value="TreeGrafter"/>
</dbReference>
<dbReference type="InterPro" id="IPR005790">
    <property type="entry name" value="DNA_polIII_delta"/>
</dbReference>
<dbReference type="AlphaFoldDB" id="A0A109UL60"/>
<reference evidence="12 13" key="2">
    <citation type="submission" date="2016-02" db="EMBL/GenBank/DDBJ databases">
        <authorList>
            <person name="Wen L."/>
            <person name="He K."/>
            <person name="Yang H."/>
        </authorList>
    </citation>
    <scope>NUCLEOTIDE SEQUENCE [LARGE SCALE GENOMIC DNA]</scope>
    <source>
        <strain evidence="12 13">AGD 8-3</strain>
    </source>
</reference>
<evidence type="ECO:0000256" key="2">
    <source>
        <dbReference type="ARBA" id="ARBA00017703"/>
    </source>
</evidence>